<dbReference type="AlphaFoldDB" id="A0A6V6Z951"/>
<evidence type="ECO:0000313" key="1">
    <source>
        <dbReference type="EMBL" id="CAD0008066.1"/>
    </source>
</evidence>
<evidence type="ECO:0008006" key="3">
    <source>
        <dbReference type="Google" id="ProtNLM"/>
    </source>
</evidence>
<comment type="caution">
    <text evidence="1">The sequence shown here is derived from an EMBL/GenBank/DDBJ whole genome shotgun (WGS) entry which is preliminary data.</text>
</comment>
<dbReference type="Proteomes" id="UP000556700">
    <property type="component" value="Unassembled WGS sequence"/>
</dbReference>
<dbReference type="RefSeq" id="WP_031454756.1">
    <property type="nucleotide sequence ID" value="NZ_CAIJDO010000213.1"/>
</dbReference>
<gene>
    <name evidence="1" type="ORF">FLACHUCJ7_03613</name>
</gene>
<proteinExistence type="predicted"/>
<name>A0A6V6Z951_9FLAO</name>
<sequence>MKKYYFIFFIIFISTISCKKDQKISNTSEIDRTKIVKPLPPLDYEKYMRNVPKTDSLCNGEIEIAKNDLLKYDGVYVHTICFGCDFKPYEEEIKEVLKRKKFKLGIQDLGCVIYDGQTQGCYRAYIDLKMKAKYGENYRSEIENEAINILIKNISINNKIISIYDLEPNEKPKILNPKIVIESDYYTTIKTDLPINRKSMHHLFTDINFIVEKDGTISNLKETNWVNEKGIDKKYKQDIINLTLSTLRKDYNNWKPGTYKGNKARVENTLRVSFE</sequence>
<evidence type="ECO:0000313" key="2">
    <source>
        <dbReference type="Proteomes" id="UP000556700"/>
    </source>
</evidence>
<reference evidence="1 2" key="1">
    <citation type="submission" date="2020-06" db="EMBL/GenBank/DDBJ databases">
        <authorList>
            <person name="Criscuolo A."/>
        </authorList>
    </citation>
    <scope>NUCLEOTIDE SEQUENCE [LARGE SCALE GENOMIC DNA]</scope>
    <source>
        <strain evidence="2">CIP 110025</strain>
    </source>
</reference>
<keyword evidence="2" id="KW-1185">Reference proteome</keyword>
<accession>A0A6V6Z951</accession>
<protein>
    <recommendedName>
        <fullName evidence="3">Lipoprotein</fullName>
    </recommendedName>
</protein>
<dbReference type="PROSITE" id="PS51257">
    <property type="entry name" value="PROKAR_LIPOPROTEIN"/>
    <property type="match status" value="1"/>
</dbReference>
<dbReference type="EMBL" id="CAIJDO010000213">
    <property type="protein sequence ID" value="CAD0008066.1"/>
    <property type="molecule type" value="Genomic_DNA"/>
</dbReference>
<organism evidence="1 2">
    <name type="scientific">Flavobacterium chungangense</name>
    <dbReference type="NCBI Taxonomy" id="554283"/>
    <lineage>
        <taxon>Bacteria</taxon>
        <taxon>Pseudomonadati</taxon>
        <taxon>Bacteroidota</taxon>
        <taxon>Flavobacteriia</taxon>
        <taxon>Flavobacteriales</taxon>
        <taxon>Flavobacteriaceae</taxon>
        <taxon>Flavobacterium</taxon>
    </lineage>
</organism>